<protein>
    <submittedName>
        <fullName evidence="1">Uncharacterized protein</fullName>
    </submittedName>
</protein>
<evidence type="ECO:0000313" key="1">
    <source>
        <dbReference type="EMBL" id="GAJ24128.1"/>
    </source>
</evidence>
<sequence>TVRYFPLDAGAGGTNGETTESLAWEIAPTPGNWRNLRIRLKVAPGAGTTRTFKVRKNGVDTGVAVNIVHPATYGEDLVNDFDVVAGDRLDMYLGFAGGAPVFSHIAWGLDWTPAIPGEYIHMGTSTGALDT</sequence>
<reference evidence="1" key="1">
    <citation type="journal article" date="2014" name="Front. Microbiol.">
        <title>High frequency of phylogenetically diverse reductive dehalogenase-homologous genes in deep subseafloor sedimentary metagenomes.</title>
        <authorList>
            <person name="Kawai M."/>
            <person name="Futagami T."/>
            <person name="Toyoda A."/>
            <person name="Takaki Y."/>
            <person name="Nishi S."/>
            <person name="Hori S."/>
            <person name="Arai W."/>
            <person name="Tsubouchi T."/>
            <person name="Morono Y."/>
            <person name="Uchiyama I."/>
            <person name="Ito T."/>
            <person name="Fujiyama A."/>
            <person name="Inagaki F."/>
            <person name="Takami H."/>
        </authorList>
    </citation>
    <scope>NUCLEOTIDE SEQUENCE</scope>
    <source>
        <strain evidence="1">Expedition CK06-06</strain>
    </source>
</reference>
<name>X1V2Y7_9ZZZZ</name>
<organism evidence="1">
    <name type="scientific">marine sediment metagenome</name>
    <dbReference type="NCBI Taxonomy" id="412755"/>
    <lineage>
        <taxon>unclassified sequences</taxon>
        <taxon>metagenomes</taxon>
        <taxon>ecological metagenomes</taxon>
    </lineage>
</organism>
<feature type="non-terminal residue" evidence="1">
    <location>
        <position position="1"/>
    </location>
</feature>
<gene>
    <name evidence="1" type="ORF">S12H4_60701</name>
</gene>
<accession>X1V2Y7</accession>
<proteinExistence type="predicted"/>
<dbReference type="EMBL" id="BARW01040031">
    <property type="protein sequence ID" value="GAJ24128.1"/>
    <property type="molecule type" value="Genomic_DNA"/>
</dbReference>
<dbReference type="AlphaFoldDB" id="X1V2Y7"/>
<comment type="caution">
    <text evidence="1">The sequence shown here is derived from an EMBL/GenBank/DDBJ whole genome shotgun (WGS) entry which is preliminary data.</text>
</comment>
<feature type="non-terminal residue" evidence="1">
    <location>
        <position position="131"/>
    </location>
</feature>